<accession>I2GY00</accession>
<feature type="compositionally biased region" description="Basic and acidic residues" evidence="17">
    <location>
        <begin position="55"/>
        <end position="70"/>
    </location>
</feature>
<dbReference type="Gene3D" id="3.40.50.300">
    <property type="entry name" value="P-loop containing nucleotide triphosphate hydrolases"/>
    <property type="match status" value="2"/>
</dbReference>
<comment type="function">
    <text evidence="1">ATP-binding RNA helicase involved in the biogenesis of 60S ribosomal subunits and is required for the normal formation of 25S and 5.8S rRNAs.</text>
</comment>
<dbReference type="FunCoup" id="I2GY00">
    <property type="interactions" value="1166"/>
</dbReference>
<feature type="compositionally biased region" description="Gly residues" evidence="17">
    <location>
        <begin position="845"/>
        <end position="855"/>
    </location>
</feature>
<evidence type="ECO:0000256" key="7">
    <source>
        <dbReference type="ARBA" id="ARBA00022517"/>
    </source>
</evidence>
<evidence type="ECO:0000256" key="16">
    <source>
        <dbReference type="PROSITE-ProRule" id="PRU00552"/>
    </source>
</evidence>
<evidence type="ECO:0000256" key="17">
    <source>
        <dbReference type="SAM" id="MobiDB-lite"/>
    </source>
</evidence>
<dbReference type="GO" id="GO:0005524">
    <property type="term" value="F:ATP binding"/>
    <property type="evidence" value="ECO:0007669"/>
    <property type="project" value="UniProtKB-KW"/>
</dbReference>
<keyword evidence="22" id="KW-1185">Reference proteome</keyword>
<evidence type="ECO:0000256" key="1">
    <source>
        <dbReference type="ARBA" id="ARBA00003706"/>
    </source>
</evidence>
<evidence type="ECO:0000256" key="4">
    <source>
        <dbReference type="ARBA" id="ARBA00012552"/>
    </source>
</evidence>
<dbReference type="InterPro" id="IPR000629">
    <property type="entry name" value="RNA-helicase_DEAD-box_CS"/>
</dbReference>
<evidence type="ECO:0000259" key="20">
    <source>
        <dbReference type="PROSITE" id="PS51195"/>
    </source>
</evidence>
<dbReference type="SMART" id="SM00487">
    <property type="entry name" value="DEXDc"/>
    <property type="match status" value="1"/>
</dbReference>
<evidence type="ECO:0000256" key="3">
    <source>
        <dbReference type="ARBA" id="ARBA00010379"/>
    </source>
</evidence>
<gene>
    <name evidence="21" type="primary">TBLA0B01590</name>
    <name evidence="21" type="ORF">TBLA_0B01590</name>
</gene>
<dbReference type="Pfam" id="PF08147">
    <property type="entry name" value="DBP10CT"/>
    <property type="match status" value="1"/>
</dbReference>
<keyword evidence="14" id="KW-0539">Nucleus</keyword>
<feature type="region of interest" description="Disordered" evidence="17">
    <location>
        <begin position="357"/>
        <end position="383"/>
    </location>
</feature>
<evidence type="ECO:0000256" key="2">
    <source>
        <dbReference type="ARBA" id="ARBA00004604"/>
    </source>
</evidence>
<dbReference type="InterPro" id="IPR050079">
    <property type="entry name" value="DEAD_box_RNA_helicase"/>
</dbReference>
<dbReference type="PANTHER" id="PTHR47959">
    <property type="entry name" value="ATP-DEPENDENT RNA HELICASE RHLE-RELATED"/>
    <property type="match status" value="1"/>
</dbReference>
<evidence type="ECO:0000259" key="18">
    <source>
        <dbReference type="PROSITE" id="PS51192"/>
    </source>
</evidence>
<name>I2GY00_HENB6</name>
<dbReference type="SMART" id="SM01123">
    <property type="entry name" value="DBP10CT"/>
    <property type="match status" value="1"/>
</dbReference>
<dbReference type="InterPro" id="IPR011545">
    <property type="entry name" value="DEAD/DEAH_box_helicase_dom"/>
</dbReference>
<proteinExistence type="inferred from homology"/>
<dbReference type="PANTHER" id="PTHR47959:SF8">
    <property type="entry name" value="RNA HELICASE"/>
    <property type="match status" value="1"/>
</dbReference>
<dbReference type="Pfam" id="PF00270">
    <property type="entry name" value="DEAD"/>
    <property type="match status" value="1"/>
</dbReference>
<keyword evidence="12" id="KW-0067">ATP-binding</keyword>
<evidence type="ECO:0000256" key="10">
    <source>
        <dbReference type="ARBA" id="ARBA00022801"/>
    </source>
</evidence>
<dbReference type="PROSITE" id="PS51192">
    <property type="entry name" value="HELICASE_ATP_BIND_1"/>
    <property type="match status" value="1"/>
</dbReference>
<dbReference type="GO" id="GO:0042802">
    <property type="term" value="F:identical protein binding"/>
    <property type="evidence" value="ECO:0007669"/>
    <property type="project" value="EnsemblFungi"/>
</dbReference>
<evidence type="ECO:0000313" key="22">
    <source>
        <dbReference type="Proteomes" id="UP000002866"/>
    </source>
</evidence>
<feature type="short sequence motif" description="Q motif" evidence="16">
    <location>
        <begin position="105"/>
        <end position="133"/>
    </location>
</feature>
<dbReference type="HOGENOM" id="CLU_003041_5_2_1"/>
<dbReference type="OMA" id="EDQFGMM"/>
<keyword evidence="11" id="KW-0347">Helicase</keyword>
<dbReference type="GO" id="GO:0003723">
    <property type="term" value="F:RNA binding"/>
    <property type="evidence" value="ECO:0007669"/>
    <property type="project" value="UniProtKB-KW"/>
</dbReference>
<feature type="compositionally biased region" description="Basic and acidic residues" evidence="17">
    <location>
        <begin position="864"/>
        <end position="916"/>
    </location>
</feature>
<keyword evidence="8" id="KW-0698">rRNA processing</keyword>
<dbReference type="GO" id="GO:0003724">
    <property type="term" value="F:RNA helicase activity"/>
    <property type="evidence" value="ECO:0007669"/>
    <property type="project" value="UniProtKB-EC"/>
</dbReference>
<dbReference type="InterPro" id="IPR001650">
    <property type="entry name" value="Helicase_C-like"/>
</dbReference>
<evidence type="ECO:0000256" key="11">
    <source>
        <dbReference type="ARBA" id="ARBA00022806"/>
    </source>
</evidence>
<dbReference type="InterPro" id="IPR014001">
    <property type="entry name" value="Helicase_ATP-bd"/>
</dbReference>
<dbReference type="KEGG" id="tbl:TBLA_0B01590"/>
<feature type="compositionally biased region" description="Gly residues" evidence="17">
    <location>
        <begin position="688"/>
        <end position="698"/>
    </location>
</feature>
<dbReference type="GO" id="GO:0030687">
    <property type="term" value="C:preribosome, large subunit precursor"/>
    <property type="evidence" value="ECO:0007669"/>
    <property type="project" value="EnsemblFungi"/>
</dbReference>
<dbReference type="PROSITE" id="PS51194">
    <property type="entry name" value="HELICASE_CTER"/>
    <property type="match status" value="1"/>
</dbReference>
<dbReference type="PROSITE" id="PS00039">
    <property type="entry name" value="DEAD_ATP_HELICASE"/>
    <property type="match status" value="1"/>
</dbReference>
<dbReference type="eggNOG" id="KOG0337">
    <property type="taxonomic scope" value="Eukaryota"/>
</dbReference>
<sequence>MRTTSDIEESDSEIDIGQNIALNSDSSSDSESDNSSETEVQDEIEYSDNQEEEVKEDKRTDKENNTKSKNDFPQLDGNVEVESDDDDINDYFATTHLDTKKFKKGSFASFGFNRFIMNNINKKGYKQPTPIQRKTIPLILQKRDIVGMARTGSGKTAAFLLPMIEKLKTHSSKIGVRGVILSPSREIAIQTHRVFKEFSKNTELRSVLLTGGDSLEDQFGMMMSNPDVVIATPGRFLHLKVEMKLDLKSVEYIVFDEADRLFEMGFEEQLNELLAALPDNRQSLLFSATLPNSLVEFAKAGLKNPVLVKLDQESKISDNLEMLFLSCKKEERESNLLFLLQDVIGVPVASTEEMKRFQTDSREVEEKEEKEKEKGKEKEKRAKYYKSDEIPHEQATIIFVPTRHHVEYISQLLMKCGYLVSYLYGTLDQHARRNQLRQFCFGITRILVVTDVAARGVDIPLLPNVINYSLPGSSKIFVHRVGRTARAGNRGWAYSIVSESELPYLVELGTFLGKKVITTGMVEKLGVSFDKISYNKWMVLGSGPRVDVESFGDLYKNVYDQEFDLQMSKKTCEKAEKLYLRTRGGASNDSVKRSKELILQKWDGQNVKFGQDLERAKLELLNKFALRKNKETVFEFGKNGEDEMSTLMNRRWKVVKGIERKAKRRREMKEEEEGGVEEELQFEEELGSGSGPGPGQGPGQDLVDAGNYNGVFEDGDAILNGQTKKRKTFKDERFFLSHYADPKKVENEEVVDGFINAASEASYDLNNDEKIQVHKQSSATVKWDRKRKKYVNLQGIDNKKYIIGESGRKIPATFRSGKYEEWAKARNINTRNVMRVGARESEGSVVGGGRGGGGGRFKHKLDKKPKMPDKYRDDYKKQKEKNERAVERGVMKGKRGYKDELKNVAEIRKNRVEKEKRRAKNGRPGRERR</sequence>
<dbReference type="CDD" id="cd18787">
    <property type="entry name" value="SF2_C_DEAD"/>
    <property type="match status" value="1"/>
</dbReference>
<dbReference type="Proteomes" id="UP000002866">
    <property type="component" value="Chromosome 2"/>
</dbReference>
<feature type="domain" description="DEAD-box RNA helicase Q" evidence="20">
    <location>
        <begin position="105"/>
        <end position="133"/>
    </location>
</feature>
<dbReference type="SMART" id="SM00490">
    <property type="entry name" value="HELICc"/>
    <property type="match status" value="1"/>
</dbReference>
<keyword evidence="7" id="KW-0690">Ribosome biogenesis</keyword>
<dbReference type="GO" id="GO:0000466">
    <property type="term" value="P:maturation of 5.8S rRNA from tricistronic rRNA transcript (SSU-rRNA, 5.8S rRNA, LSU-rRNA)"/>
    <property type="evidence" value="ECO:0007669"/>
    <property type="project" value="EnsemblFungi"/>
</dbReference>
<dbReference type="EC" id="3.6.4.13" evidence="4"/>
<evidence type="ECO:0000259" key="19">
    <source>
        <dbReference type="PROSITE" id="PS51194"/>
    </source>
</evidence>
<dbReference type="EMBL" id="HE806317">
    <property type="protein sequence ID" value="CCH59002.1"/>
    <property type="molecule type" value="Genomic_DNA"/>
</dbReference>
<feature type="region of interest" description="Disordered" evidence="17">
    <location>
        <begin position="842"/>
        <end position="929"/>
    </location>
</feature>
<evidence type="ECO:0000256" key="6">
    <source>
        <dbReference type="ARBA" id="ARBA00021760"/>
    </source>
</evidence>
<dbReference type="InterPro" id="IPR012541">
    <property type="entry name" value="DBP10_C"/>
</dbReference>
<evidence type="ECO:0000256" key="15">
    <source>
        <dbReference type="ARBA" id="ARBA00047984"/>
    </source>
</evidence>
<feature type="compositionally biased region" description="Acidic residues" evidence="17">
    <location>
        <begin position="670"/>
        <end position="686"/>
    </location>
</feature>
<dbReference type="PROSITE" id="PS51195">
    <property type="entry name" value="Q_MOTIF"/>
    <property type="match status" value="1"/>
</dbReference>
<dbReference type="GO" id="GO:1902626">
    <property type="term" value="P:assembly of large subunit precursor of preribosome"/>
    <property type="evidence" value="ECO:0007669"/>
    <property type="project" value="EnsemblFungi"/>
</dbReference>
<dbReference type="InterPro" id="IPR014014">
    <property type="entry name" value="RNA_helicase_DEAD_Q_motif"/>
</dbReference>
<dbReference type="GO" id="GO:0005829">
    <property type="term" value="C:cytosol"/>
    <property type="evidence" value="ECO:0007669"/>
    <property type="project" value="TreeGrafter"/>
</dbReference>
<dbReference type="Pfam" id="PF00271">
    <property type="entry name" value="Helicase_C"/>
    <property type="match status" value="1"/>
</dbReference>
<dbReference type="CDD" id="cd17959">
    <property type="entry name" value="DEADc_DDX54"/>
    <property type="match status" value="1"/>
</dbReference>
<evidence type="ECO:0000256" key="5">
    <source>
        <dbReference type="ARBA" id="ARBA00019117"/>
    </source>
</evidence>
<keyword evidence="9" id="KW-0547">Nucleotide-binding</keyword>
<evidence type="ECO:0000256" key="9">
    <source>
        <dbReference type="ARBA" id="ARBA00022741"/>
    </source>
</evidence>
<feature type="compositionally biased region" description="Acidic residues" evidence="17">
    <location>
        <begin position="28"/>
        <end position="54"/>
    </location>
</feature>
<feature type="compositionally biased region" description="Basic residues" evidence="17">
    <location>
        <begin position="917"/>
        <end position="929"/>
    </location>
</feature>
<dbReference type="GO" id="GO:0000463">
    <property type="term" value="P:maturation of LSU-rRNA from tricistronic rRNA transcript (SSU-rRNA, 5.8S rRNA, LSU-rRNA)"/>
    <property type="evidence" value="ECO:0007669"/>
    <property type="project" value="EnsemblFungi"/>
</dbReference>
<comment type="subcellular location">
    <subcellularLocation>
        <location evidence="2">Nucleus</location>
        <location evidence="2">Nucleolus</location>
    </subcellularLocation>
</comment>
<feature type="region of interest" description="Disordered" evidence="17">
    <location>
        <begin position="663"/>
        <end position="706"/>
    </location>
</feature>
<dbReference type="SUPFAM" id="SSF52540">
    <property type="entry name" value="P-loop containing nucleoside triphosphate hydrolases"/>
    <property type="match status" value="2"/>
</dbReference>
<protein>
    <recommendedName>
        <fullName evidence="5">ATP-dependent RNA helicase DBP10</fullName>
        <ecNumber evidence="4">3.6.4.13</ecNumber>
    </recommendedName>
    <alternativeName>
        <fullName evidence="6">ATP-dependent RNA helicase dbp10</fullName>
    </alternativeName>
</protein>
<evidence type="ECO:0000256" key="8">
    <source>
        <dbReference type="ARBA" id="ARBA00022552"/>
    </source>
</evidence>
<dbReference type="STRING" id="1071380.I2GY00"/>
<evidence type="ECO:0000256" key="13">
    <source>
        <dbReference type="ARBA" id="ARBA00022884"/>
    </source>
</evidence>
<dbReference type="RefSeq" id="XP_004178521.1">
    <property type="nucleotide sequence ID" value="XM_004178473.1"/>
</dbReference>
<comment type="catalytic activity">
    <reaction evidence="15">
        <text>ATP + H2O = ADP + phosphate + H(+)</text>
        <dbReference type="Rhea" id="RHEA:13065"/>
        <dbReference type="ChEBI" id="CHEBI:15377"/>
        <dbReference type="ChEBI" id="CHEBI:15378"/>
        <dbReference type="ChEBI" id="CHEBI:30616"/>
        <dbReference type="ChEBI" id="CHEBI:43474"/>
        <dbReference type="ChEBI" id="CHEBI:456216"/>
        <dbReference type="EC" id="3.6.4.13"/>
    </reaction>
</comment>
<keyword evidence="13" id="KW-0694">RNA-binding</keyword>
<evidence type="ECO:0000256" key="14">
    <source>
        <dbReference type="ARBA" id="ARBA00023242"/>
    </source>
</evidence>
<feature type="compositionally biased region" description="Acidic residues" evidence="17">
    <location>
        <begin position="1"/>
        <end position="14"/>
    </location>
</feature>
<evidence type="ECO:0000313" key="21">
    <source>
        <dbReference type="EMBL" id="CCH59002.1"/>
    </source>
</evidence>
<reference evidence="21 22" key="1">
    <citation type="journal article" date="2011" name="Proc. Natl. Acad. Sci. U.S.A.">
        <title>Evolutionary erosion of yeast sex chromosomes by mating-type switching accidents.</title>
        <authorList>
            <person name="Gordon J.L."/>
            <person name="Armisen D."/>
            <person name="Proux-Wera E."/>
            <person name="Oheigeartaigh S.S."/>
            <person name="Byrne K.P."/>
            <person name="Wolfe K.H."/>
        </authorList>
    </citation>
    <scope>NUCLEOTIDE SEQUENCE [LARGE SCALE GENOMIC DNA]</scope>
    <source>
        <strain evidence="22">ATCC 34711 / CBS 6284 / DSM 70876 / NBRC 10599 / NRRL Y-10934 / UCD 77-7</strain>
    </source>
</reference>
<evidence type="ECO:0000256" key="12">
    <source>
        <dbReference type="ARBA" id="ARBA00022840"/>
    </source>
</evidence>
<dbReference type="GO" id="GO:0005730">
    <property type="term" value="C:nucleolus"/>
    <property type="evidence" value="ECO:0007669"/>
    <property type="project" value="UniProtKB-SubCell"/>
</dbReference>
<dbReference type="GO" id="GO:0016887">
    <property type="term" value="F:ATP hydrolysis activity"/>
    <property type="evidence" value="ECO:0007669"/>
    <property type="project" value="RHEA"/>
</dbReference>
<dbReference type="GeneID" id="14494685"/>
<feature type="domain" description="Helicase C-terminal" evidence="19">
    <location>
        <begin position="377"/>
        <end position="533"/>
    </location>
</feature>
<dbReference type="FunFam" id="3.40.50.300:FF:000865">
    <property type="entry name" value="ATP-dependent RNA helicase DDX54"/>
    <property type="match status" value="1"/>
</dbReference>
<feature type="domain" description="Helicase ATP-binding" evidence="18">
    <location>
        <begin position="136"/>
        <end position="308"/>
    </location>
</feature>
<dbReference type="OrthoDB" id="10261375at2759"/>
<dbReference type="AlphaFoldDB" id="I2GY00"/>
<comment type="similarity">
    <text evidence="3">Belongs to the DEAD box helicase family. DDX54/DBP10 subfamily.</text>
</comment>
<dbReference type="InterPro" id="IPR033517">
    <property type="entry name" value="DDX54/DBP10_DEAD-box_helicase"/>
</dbReference>
<keyword evidence="10" id="KW-0378">Hydrolase</keyword>
<feature type="region of interest" description="Disordered" evidence="17">
    <location>
        <begin position="1"/>
        <end position="84"/>
    </location>
</feature>
<organism evidence="21 22">
    <name type="scientific">Henningerozyma blattae (strain ATCC 34711 / CBS 6284 / DSM 70876 / NBRC 10599 / NRRL Y-10934 / UCD 77-7)</name>
    <name type="common">Yeast</name>
    <name type="synonym">Tetrapisispora blattae</name>
    <dbReference type="NCBI Taxonomy" id="1071380"/>
    <lineage>
        <taxon>Eukaryota</taxon>
        <taxon>Fungi</taxon>
        <taxon>Dikarya</taxon>
        <taxon>Ascomycota</taxon>
        <taxon>Saccharomycotina</taxon>
        <taxon>Saccharomycetes</taxon>
        <taxon>Saccharomycetales</taxon>
        <taxon>Saccharomycetaceae</taxon>
        <taxon>Henningerozyma</taxon>
    </lineage>
</organism>
<dbReference type="InterPro" id="IPR027417">
    <property type="entry name" value="P-loop_NTPase"/>
</dbReference>
<dbReference type="InParanoid" id="I2GY00"/>